<accession>A0ABQ5IQI8</accession>
<evidence type="ECO:0000313" key="2">
    <source>
        <dbReference type="Proteomes" id="UP001151760"/>
    </source>
</evidence>
<keyword evidence="2" id="KW-1185">Reference proteome</keyword>
<proteinExistence type="predicted"/>
<sequence length="212" mass="24078">MALPRERFEFILPWLGMKSMKPETLKHLQDDKDESEESSGISNASLVDGSELLYYDESREWNDFIIPTLRVLRIILVILPEHPSDTKYSVRWKSARAIKQALGDSILYDKRSLREPKVNATNSENDTAYCHPALLLSFIFGLHKAVSHEYYMSAVQLSLMLSTDHKNLSGTSLRDSRFSVAQVDGCRTSRSYLVYDALTSLASAHNFLSQCP</sequence>
<reference evidence="1" key="1">
    <citation type="journal article" date="2022" name="Int. J. Mol. Sci.">
        <title>Draft Genome of Tanacetum Coccineum: Genomic Comparison of Closely Related Tanacetum-Family Plants.</title>
        <authorList>
            <person name="Yamashiro T."/>
            <person name="Shiraishi A."/>
            <person name="Nakayama K."/>
            <person name="Satake H."/>
        </authorList>
    </citation>
    <scope>NUCLEOTIDE SEQUENCE</scope>
</reference>
<dbReference type="Proteomes" id="UP001151760">
    <property type="component" value="Unassembled WGS sequence"/>
</dbReference>
<name>A0ABQ5IQI8_9ASTR</name>
<comment type="caution">
    <text evidence="1">The sequence shown here is derived from an EMBL/GenBank/DDBJ whole genome shotgun (WGS) entry which is preliminary data.</text>
</comment>
<dbReference type="EMBL" id="BQNB010021069">
    <property type="protein sequence ID" value="GJU02528.1"/>
    <property type="molecule type" value="Genomic_DNA"/>
</dbReference>
<reference evidence="1" key="2">
    <citation type="submission" date="2022-01" db="EMBL/GenBank/DDBJ databases">
        <authorList>
            <person name="Yamashiro T."/>
            <person name="Shiraishi A."/>
            <person name="Satake H."/>
            <person name="Nakayama K."/>
        </authorList>
    </citation>
    <scope>NUCLEOTIDE SEQUENCE</scope>
</reference>
<protein>
    <submittedName>
        <fullName evidence="1">Uncharacterized protein</fullName>
    </submittedName>
</protein>
<organism evidence="1 2">
    <name type="scientific">Tanacetum coccineum</name>
    <dbReference type="NCBI Taxonomy" id="301880"/>
    <lineage>
        <taxon>Eukaryota</taxon>
        <taxon>Viridiplantae</taxon>
        <taxon>Streptophyta</taxon>
        <taxon>Embryophyta</taxon>
        <taxon>Tracheophyta</taxon>
        <taxon>Spermatophyta</taxon>
        <taxon>Magnoliopsida</taxon>
        <taxon>eudicotyledons</taxon>
        <taxon>Gunneridae</taxon>
        <taxon>Pentapetalae</taxon>
        <taxon>asterids</taxon>
        <taxon>campanulids</taxon>
        <taxon>Asterales</taxon>
        <taxon>Asteraceae</taxon>
        <taxon>Asteroideae</taxon>
        <taxon>Anthemideae</taxon>
        <taxon>Anthemidinae</taxon>
        <taxon>Tanacetum</taxon>
    </lineage>
</organism>
<evidence type="ECO:0000313" key="1">
    <source>
        <dbReference type="EMBL" id="GJU02528.1"/>
    </source>
</evidence>
<gene>
    <name evidence="1" type="ORF">Tco_1112866</name>
</gene>